<evidence type="ECO:0000259" key="2">
    <source>
        <dbReference type="PROSITE" id="PS50181"/>
    </source>
</evidence>
<evidence type="ECO:0000313" key="3">
    <source>
        <dbReference type="EMBL" id="AVK76971.1"/>
    </source>
</evidence>
<dbReference type="PANTHER" id="PTHR46586:SF3">
    <property type="entry name" value="ANKYRIN REPEAT-CONTAINING PROTEIN"/>
    <property type="match status" value="1"/>
</dbReference>
<accession>A0A2U7UES2</accession>
<dbReference type="PANTHER" id="PTHR46586">
    <property type="entry name" value="ANKYRIN REPEAT-CONTAINING PROTEIN"/>
    <property type="match status" value="1"/>
</dbReference>
<dbReference type="RefSeq" id="YP_009480967.1">
    <property type="nucleotide sequence ID" value="NC_037665.1"/>
</dbReference>
<organism evidence="3">
    <name type="scientific">Pandoravirus macleodensis</name>
    <dbReference type="NCBI Taxonomy" id="2107707"/>
    <lineage>
        <taxon>Viruses</taxon>
        <taxon>Pandoravirus</taxon>
    </lineage>
</organism>
<dbReference type="EMBL" id="MG011691">
    <property type="protein sequence ID" value="AVK76971.1"/>
    <property type="molecule type" value="Genomic_DNA"/>
</dbReference>
<dbReference type="InterPro" id="IPR036047">
    <property type="entry name" value="F-box-like_dom_sf"/>
</dbReference>
<protein>
    <submittedName>
        <fullName evidence="3">Ankyrin repeat domain containing protein</fullName>
    </submittedName>
</protein>
<proteinExistence type="predicted"/>
<sequence length="775" mass="83519">MAASDNVTPAASFTIYDLPPEIITHILARLDHGDYRACRAAARLWRVCSPSAYARRVLGAPYPPCPRDLGLAGDAMAIRGLLALGRLDVASCAWMPFTAAWHGHLDLLTVLHEADAPGFDRDVMDYAAGFGRLDMVTFLHHSRREGCTTYAMNRAAAQGHIEVVDFLHRHRREGCTRKAMDYAAALGHLNVVIYLDRGRAEGCTVGAINRAAANGHRDVVAYLLAHRKEGASSAAMTAAAANGDMDMLRLLARWNQPCDYRAMNAAAANGHVAVLEYLDTALGLGCTAEALVTAAAARHFDVVVFLLDRRLNDCLDGLSAASHEALAAGRVDLFQRMRDLMSSAGSPCGTPLRHTPPTVFRAIAAGGHIDAFEALCQHDPRGFVKNAPIMMAAAVAHGHCEIVNRLLSMANLADSLGATKAQHKTEDAVVDAAGRGHSDIIALLHRAGAVPFICIKEAAIAAAASGHLNALKVTESLCRSPMDHYGAVETTARGGHVNVLAHLLTLDSDIGYRPVCAIANAAMRGAASSGRDDVIKWLVTHYGDHLAPRDPCALGMALARGHLSTLRLLCGMAPDDTNTTQRDSVRIADTPPQHAWDDAARSGHQRAIAYLCRKGVLPHDANAMAREAVRSGHLAVIKFAYHALSSFDPQRALAEARALSRHDIALWLSDALSWGVPRPRATSNLFVADWSSLRNDDLVLICERRRPGKTMMMLEIMNAINERRATATTPLLALSFLGPDGHNQRRNDDADADGDDQGSSRLRDDGQPLLYDEMD</sequence>
<dbReference type="KEGG" id="vg:36841426"/>
<dbReference type="CDD" id="cd09917">
    <property type="entry name" value="F-box_SF"/>
    <property type="match status" value="1"/>
</dbReference>
<name>A0A2U7UES2_9VIRU</name>
<dbReference type="InterPro" id="IPR001810">
    <property type="entry name" value="F-box_dom"/>
</dbReference>
<dbReference type="InterPro" id="IPR052050">
    <property type="entry name" value="SecEffector_AnkRepeat"/>
</dbReference>
<dbReference type="Gene3D" id="1.25.40.20">
    <property type="entry name" value="Ankyrin repeat-containing domain"/>
    <property type="match status" value="3"/>
</dbReference>
<dbReference type="Proteomes" id="UP000249758">
    <property type="component" value="Segment"/>
</dbReference>
<dbReference type="InterPro" id="IPR036770">
    <property type="entry name" value="Ankyrin_rpt-contain_sf"/>
</dbReference>
<evidence type="ECO:0000256" key="1">
    <source>
        <dbReference type="SAM" id="MobiDB-lite"/>
    </source>
</evidence>
<gene>
    <name evidence="3" type="ORF">pmac_cds_283</name>
</gene>
<dbReference type="PROSITE" id="PS50181">
    <property type="entry name" value="FBOX"/>
    <property type="match status" value="1"/>
</dbReference>
<feature type="domain" description="F-box" evidence="2">
    <location>
        <begin position="12"/>
        <end position="57"/>
    </location>
</feature>
<dbReference type="SUPFAM" id="SSF81383">
    <property type="entry name" value="F-box domain"/>
    <property type="match status" value="1"/>
</dbReference>
<reference evidence="3" key="1">
    <citation type="journal article" date="2018" name="Nat. Commun.">
        <title>Diversity and evolution of the emerging Pandoraviridae family.</title>
        <authorList>
            <person name="Legendre M."/>
            <person name="Fabre E."/>
            <person name="Poirot O."/>
            <person name="Jeudy S."/>
            <person name="Lartigue A."/>
            <person name="Alempic J.M."/>
            <person name="Beucher L."/>
            <person name="Philippe N."/>
            <person name="Bertaux L."/>
            <person name="Christo-Foroux E."/>
            <person name="Labadie K."/>
            <person name="Coute Y."/>
            <person name="Abergel C."/>
            <person name="Claverie J.M."/>
        </authorList>
    </citation>
    <scope>NUCLEOTIDE SEQUENCE [LARGE SCALE GENOMIC DNA]</scope>
    <source>
        <strain evidence="3">Macleodensis</strain>
    </source>
</reference>
<dbReference type="SUPFAM" id="SSF48403">
    <property type="entry name" value="Ankyrin repeat"/>
    <property type="match status" value="2"/>
</dbReference>
<feature type="region of interest" description="Disordered" evidence="1">
    <location>
        <begin position="738"/>
        <end position="775"/>
    </location>
</feature>
<dbReference type="GeneID" id="36841426"/>